<gene>
    <name evidence="2" type="ORF">SAMN02927925_00139</name>
</gene>
<evidence type="ECO:0000313" key="3">
    <source>
        <dbReference type="Proteomes" id="UP000182124"/>
    </source>
</evidence>
<keyword evidence="1" id="KW-0472">Membrane</keyword>
<name>A0A1G4V2Q8_9FLAO</name>
<accession>A0A1G4V2Q8</accession>
<proteinExistence type="predicted"/>
<evidence type="ECO:0000313" key="2">
    <source>
        <dbReference type="EMBL" id="SCX00302.1"/>
    </source>
</evidence>
<dbReference type="Proteomes" id="UP000182124">
    <property type="component" value="Unassembled WGS sequence"/>
</dbReference>
<dbReference type="EMBL" id="FMTY01000001">
    <property type="protein sequence ID" value="SCX00302.1"/>
    <property type="molecule type" value="Genomic_DNA"/>
</dbReference>
<dbReference type="STRING" id="329186.SAMN02927925_00139"/>
<keyword evidence="1" id="KW-0812">Transmembrane</keyword>
<feature type="transmembrane region" description="Helical" evidence="1">
    <location>
        <begin position="109"/>
        <end position="126"/>
    </location>
</feature>
<keyword evidence="1" id="KW-1133">Transmembrane helix</keyword>
<dbReference type="RefSeq" id="WP_035653796.1">
    <property type="nucleotide sequence ID" value="NZ_FMTY01000001.1"/>
</dbReference>
<dbReference type="AlphaFoldDB" id="A0A1G4V2Q8"/>
<evidence type="ECO:0000256" key="1">
    <source>
        <dbReference type="SAM" id="Phobius"/>
    </source>
</evidence>
<reference evidence="2 3" key="1">
    <citation type="submission" date="2016-10" db="EMBL/GenBank/DDBJ databases">
        <authorList>
            <person name="de Groot N.N."/>
        </authorList>
    </citation>
    <scope>NUCLEOTIDE SEQUENCE [LARGE SCALE GENOMIC DNA]</scope>
    <source>
        <strain evidence="2 3">CGMCC 1.3801</strain>
    </source>
</reference>
<protein>
    <submittedName>
        <fullName evidence="2">Uncharacterized protein</fullName>
    </submittedName>
</protein>
<feature type="transmembrane region" description="Helical" evidence="1">
    <location>
        <begin position="138"/>
        <end position="163"/>
    </location>
</feature>
<feature type="transmembrane region" description="Helical" evidence="1">
    <location>
        <begin position="33"/>
        <end position="55"/>
    </location>
</feature>
<sequence>MENKENIPISIGENISYLYYFYHYLFKKETKELIKVGVVNFLLGLFPILLVILFHVRKLTNEEQVQFYGDGSMIIFCFGVLVSFVSYNFSESYREMKESEFKNKQTNKILLFALCFIYYFISYKIFEMAQLNFSRTWGFIYCVNGISFIFIAIAFLLVIYLNFSDKFDYSKIQPYKESIMAEKMAKKAAKKRSSNKKNIEL</sequence>
<feature type="transmembrane region" description="Helical" evidence="1">
    <location>
        <begin position="67"/>
        <end position="89"/>
    </location>
</feature>
<organism evidence="2 3">
    <name type="scientific">Flavobacterium saliperosum</name>
    <dbReference type="NCBI Taxonomy" id="329186"/>
    <lineage>
        <taxon>Bacteria</taxon>
        <taxon>Pseudomonadati</taxon>
        <taxon>Bacteroidota</taxon>
        <taxon>Flavobacteriia</taxon>
        <taxon>Flavobacteriales</taxon>
        <taxon>Flavobacteriaceae</taxon>
        <taxon>Flavobacterium</taxon>
    </lineage>
</organism>